<name>A0A918L4G8_9ACTN</name>
<feature type="transmembrane region" description="Helical" evidence="9">
    <location>
        <begin position="272"/>
        <end position="293"/>
    </location>
</feature>
<evidence type="ECO:0000256" key="5">
    <source>
        <dbReference type="ARBA" id="ARBA00022692"/>
    </source>
</evidence>
<keyword evidence="5 9" id="KW-0812">Transmembrane</keyword>
<dbReference type="EMBL" id="BMTL01000016">
    <property type="protein sequence ID" value="GGR97992.1"/>
    <property type="molecule type" value="Genomic_DNA"/>
</dbReference>
<dbReference type="Gene3D" id="3.90.550.10">
    <property type="entry name" value="Spore Coat Polysaccharide Biosynthesis Protein SpsA, Chain A"/>
    <property type="match status" value="1"/>
</dbReference>
<gene>
    <name evidence="11" type="ORF">GCM10010269_41090</name>
</gene>
<keyword evidence="3" id="KW-0328">Glycosyltransferase</keyword>
<evidence type="ECO:0000256" key="4">
    <source>
        <dbReference type="ARBA" id="ARBA00022679"/>
    </source>
</evidence>
<keyword evidence="7 9" id="KW-0472">Membrane</keyword>
<comment type="caution">
    <text evidence="11">The sequence shown here is derived from an EMBL/GenBank/DDBJ whole genome shotgun (WGS) entry which is preliminary data.</text>
</comment>
<dbReference type="AlphaFoldDB" id="A0A918L4G8"/>
<organism evidence="11 12">
    <name type="scientific">Streptomyces humidus</name>
    <dbReference type="NCBI Taxonomy" id="52259"/>
    <lineage>
        <taxon>Bacteria</taxon>
        <taxon>Bacillati</taxon>
        <taxon>Actinomycetota</taxon>
        <taxon>Actinomycetes</taxon>
        <taxon>Kitasatosporales</taxon>
        <taxon>Streptomycetaceae</taxon>
        <taxon>Streptomyces</taxon>
    </lineage>
</organism>
<evidence type="ECO:0000256" key="2">
    <source>
        <dbReference type="ARBA" id="ARBA00006739"/>
    </source>
</evidence>
<evidence type="ECO:0000256" key="1">
    <source>
        <dbReference type="ARBA" id="ARBA00004141"/>
    </source>
</evidence>
<accession>A0A918L4G8</accession>
<dbReference type="InterPro" id="IPR001173">
    <property type="entry name" value="Glyco_trans_2-like"/>
</dbReference>
<evidence type="ECO:0000256" key="3">
    <source>
        <dbReference type="ARBA" id="ARBA00022676"/>
    </source>
</evidence>
<reference evidence="11" key="1">
    <citation type="journal article" date="2014" name="Int. J. Syst. Evol. Microbiol.">
        <title>Complete genome sequence of Corynebacterium casei LMG S-19264T (=DSM 44701T), isolated from a smear-ripened cheese.</title>
        <authorList>
            <consortium name="US DOE Joint Genome Institute (JGI-PGF)"/>
            <person name="Walter F."/>
            <person name="Albersmeier A."/>
            <person name="Kalinowski J."/>
            <person name="Ruckert C."/>
        </authorList>
    </citation>
    <scope>NUCLEOTIDE SEQUENCE</scope>
    <source>
        <strain evidence="11">JCM 4386</strain>
    </source>
</reference>
<proteinExistence type="inferred from homology"/>
<evidence type="ECO:0000313" key="12">
    <source>
        <dbReference type="Proteomes" id="UP000606194"/>
    </source>
</evidence>
<dbReference type="CDD" id="cd04187">
    <property type="entry name" value="DPM1_like_bac"/>
    <property type="match status" value="1"/>
</dbReference>
<feature type="compositionally biased region" description="Low complexity" evidence="8">
    <location>
        <begin position="323"/>
        <end position="358"/>
    </location>
</feature>
<feature type="transmembrane region" description="Helical" evidence="9">
    <location>
        <begin position="240"/>
        <end position="260"/>
    </location>
</feature>
<dbReference type="GO" id="GO:0005886">
    <property type="term" value="C:plasma membrane"/>
    <property type="evidence" value="ECO:0007669"/>
    <property type="project" value="TreeGrafter"/>
</dbReference>
<dbReference type="Proteomes" id="UP000606194">
    <property type="component" value="Unassembled WGS sequence"/>
</dbReference>
<evidence type="ECO:0000256" key="8">
    <source>
        <dbReference type="SAM" id="MobiDB-lite"/>
    </source>
</evidence>
<comment type="similarity">
    <text evidence="2">Belongs to the glycosyltransferase 2 family.</text>
</comment>
<dbReference type="InterPro" id="IPR029044">
    <property type="entry name" value="Nucleotide-diphossugar_trans"/>
</dbReference>
<keyword evidence="6 9" id="KW-1133">Transmembrane helix</keyword>
<evidence type="ECO:0000259" key="10">
    <source>
        <dbReference type="Pfam" id="PF00535"/>
    </source>
</evidence>
<keyword evidence="12" id="KW-1185">Reference proteome</keyword>
<comment type="subcellular location">
    <subcellularLocation>
        <location evidence="1">Membrane</location>
        <topology evidence="1">Multi-pass membrane protein</topology>
    </subcellularLocation>
</comment>
<evidence type="ECO:0000256" key="7">
    <source>
        <dbReference type="ARBA" id="ARBA00023136"/>
    </source>
</evidence>
<dbReference type="SUPFAM" id="SSF53448">
    <property type="entry name" value="Nucleotide-diphospho-sugar transferases"/>
    <property type="match status" value="1"/>
</dbReference>
<dbReference type="GO" id="GO:0016757">
    <property type="term" value="F:glycosyltransferase activity"/>
    <property type="evidence" value="ECO:0007669"/>
    <property type="project" value="UniProtKB-KW"/>
</dbReference>
<evidence type="ECO:0000256" key="9">
    <source>
        <dbReference type="SAM" id="Phobius"/>
    </source>
</evidence>
<evidence type="ECO:0000256" key="6">
    <source>
        <dbReference type="ARBA" id="ARBA00022989"/>
    </source>
</evidence>
<dbReference type="Pfam" id="PF00535">
    <property type="entry name" value="Glycos_transf_2"/>
    <property type="match status" value="1"/>
</dbReference>
<reference evidence="11" key="2">
    <citation type="submission" date="2020-09" db="EMBL/GenBank/DDBJ databases">
        <authorList>
            <person name="Sun Q."/>
            <person name="Ohkuma M."/>
        </authorList>
    </citation>
    <scope>NUCLEOTIDE SEQUENCE</scope>
    <source>
        <strain evidence="11">JCM 4386</strain>
    </source>
</reference>
<dbReference type="PANTHER" id="PTHR48090">
    <property type="entry name" value="UNDECAPRENYL-PHOSPHATE 4-DEOXY-4-FORMAMIDO-L-ARABINOSE TRANSFERASE-RELATED"/>
    <property type="match status" value="1"/>
</dbReference>
<feature type="domain" description="Glycosyltransferase 2-like" evidence="10">
    <location>
        <begin position="15"/>
        <end position="178"/>
    </location>
</feature>
<dbReference type="InterPro" id="IPR050256">
    <property type="entry name" value="Glycosyltransferase_2"/>
</dbReference>
<keyword evidence="4 11" id="KW-0808">Transferase</keyword>
<dbReference type="PANTHER" id="PTHR48090:SF1">
    <property type="entry name" value="PROPHAGE BACTOPRENOL GLUCOSYL TRANSFERASE HOMOLOG"/>
    <property type="match status" value="1"/>
</dbReference>
<sequence length="370" mass="39085">MSEAPTTTAAATVLSVVIPMYNEEEVLPALVNRLRPVLAGLGVPYEVVAVDDGSTDRTAALLDAFRLGWPELRVIGLRRNSGHQAALTAGLDRAVGAYVVSIDADLQDPPEKIPDMLVLARADHLDIVYGIRADRASDTGFKRWTAGLYYRLVRRLAGPSVPAQAGDFRLLSRAAVDALKALPDQQRVYRLLVPWLGFPSGEVTYERAPRPAGQSKYPLGRMIRLAVDSVTGFSAAPLRIATWLGGVAFLVCLGLMVYTLSAHAFQHTVPGWTSLFIGVLFIGAVQLVCVGLLGEYVGRIYTAVQNRPTYFVGHDTAATSGTATATATTTAGTPGTAAMTADPGGPLPAAAPAGDADSPAPPAQRLGQRS</sequence>
<evidence type="ECO:0000313" key="11">
    <source>
        <dbReference type="EMBL" id="GGR97992.1"/>
    </source>
</evidence>
<protein>
    <submittedName>
        <fullName evidence="11">Glucosyl transferase</fullName>
    </submittedName>
</protein>
<feature type="region of interest" description="Disordered" evidence="8">
    <location>
        <begin position="323"/>
        <end position="370"/>
    </location>
</feature>